<accession>X1T9R3</accession>
<evidence type="ECO:0000313" key="1">
    <source>
        <dbReference type="EMBL" id="GAI76759.1"/>
    </source>
</evidence>
<dbReference type="AlphaFoldDB" id="X1T9R3"/>
<protein>
    <submittedName>
        <fullName evidence="1">Uncharacterized protein</fullName>
    </submittedName>
</protein>
<reference evidence="1" key="1">
    <citation type="journal article" date="2014" name="Front. Microbiol.">
        <title>High frequency of phylogenetically diverse reductive dehalogenase-homologous genes in deep subseafloor sedimentary metagenomes.</title>
        <authorList>
            <person name="Kawai M."/>
            <person name="Futagami T."/>
            <person name="Toyoda A."/>
            <person name="Takaki Y."/>
            <person name="Nishi S."/>
            <person name="Hori S."/>
            <person name="Arai W."/>
            <person name="Tsubouchi T."/>
            <person name="Morono Y."/>
            <person name="Uchiyama I."/>
            <person name="Ito T."/>
            <person name="Fujiyama A."/>
            <person name="Inagaki F."/>
            <person name="Takami H."/>
        </authorList>
    </citation>
    <scope>NUCLEOTIDE SEQUENCE</scope>
    <source>
        <strain evidence="1">Expedition CK06-06</strain>
    </source>
</reference>
<sequence>ALYKAYTSGVKYFLLKNFLLPTDDDVERSNIIPEKQGQVSLKGPQSNRPTMDQNSIKIMENLADHYRRQLPQGARFDQERFHEAVWEFFKAWPSVNSAAKRVKEVIDVREVVVWD</sequence>
<comment type="caution">
    <text evidence="1">The sequence shown here is derived from an EMBL/GenBank/DDBJ whole genome shotgun (WGS) entry which is preliminary data.</text>
</comment>
<feature type="non-terminal residue" evidence="1">
    <location>
        <position position="1"/>
    </location>
</feature>
<organism evidence="1">
    <name type="scientific">marine sediment metagenome</name>
    <dbReference type="NCBI Taxonomy" id="412755"/>
    <lineage>
        <taxon>unclassified sequences</taxon>
        <taxon>metagenomes</taxon>
        <taxon>ecological metagenomes</taxon>
    </lineage>
</organism>
<dbReference type="EMBL" id="BARW01006502">
    <property type="protein sequence ID" value="GAI76759.1"/>
    <property type="molecule type" value="Genomic_DNA"/>
</dbReference>
<name>X1T9R3_9ZZZZ</name>
<gene>
    <name evidence="1" type="ORF">S12H4_13654</name>
</gene>
<proteinExistence type="predicted"/>